<dbReference type="PROSITE" id="PS51352">
    <property type="entry name" value="THIOREDOXIN_2"/>
    <property type="match status" value="1"/>
</dbReference>
<dbReference type="EC" id="1.11.1.24" evidence="3"/>
<comment type="subunit">
    <text evidence="2">Monomer.</text>
</comment>
<evidence type="ECO:0000256" key="7">
    <source>
        <dbReference type="ARBA" id="ARBA00022862"/>
    </source>
</evidence>
<evidence type="ECO:0000256" key="6">
    <source>
        <dbReference type="ARBA" id="ARBA00022640"/>
    </source>
</evidence>
<comment type="similarity">
    <text evidence="14">Belongs to the peroxiredoxin family. BCP/PrxQ subfamily.</text>
</comment>
<reference evidence="19 20" key="1">
    <citation type="submission" date="2023-10" db="EMBL/GenBank/DDBJ databases">
        <authorList>
            <person name="Maclean D."/>
            <person name="Macfadyen A."/>
        </authorList>
    </citation>
    <scope>NUCLEOTIDE SEQUENCE [LARGE SCALE GENOMIC DNA]</scope>
</reference>
<dbReference type="GO" id="GO:0034599">
    <property type="term" value="P:cellular response to oxidative stress"/>
    <property type="evidence" value="ECO:0007669"/>
    <property type="project" value="TreeGrafter"/>
</dbReference>
<evidence type="ECO:0000256" key="5">
    <source>
        <dbReference type="ARBA" id="ARBA00022559"/>
    </source>
</evidence>
<comment type="subcellular location">
    <subcellularLocation>
        <location evidence="1">Plastid</location>
        <location evidence="1">Chloroplast thylakoid lumen</location>
    </subcellularLocation>
</comment>
<keyword evidence="7" id="KW-0049">Antioxidant</keyword>
<keyword evidence="6" id="KW-0934">Plastid</keyword>
<dbReference type="InterPro" id="IPR024706">
    <property type="entry name" value="Peroxiredoxin_AhpC-typ"/>
</dbReference>
<proteinExistence type="inferred from homology"/>
<evidence type="ECO:0000256" key="3">
    <source>
        <dbReference type="ARBA" id="ARBA00013017"/>
    </source>
</evidence>
<dbReference type="SUPFAM" id="SSF52833">
    <property type="entry name" value="Thioredoxin-like"/>
    <property type="match status" value="1"/>
</dbReference>
<organism evidence="19 20">
    <name type="scientific">Coccomyxa viridis</name>
    <dbReference type="NCBI Taxonomy" id="1274662"/>
    <lineage>
        <taxon>Eukaryota</taxon>
        <taxon>Viridiplantae</taxon>
        <taxon>Chlorophyta</taxon>
        <taxon>core chlorophytes</taxon>
        <taxon>Trebouxiophyceae</taxon>
        <taxon>Trebouxiophyceae incertae sedis</taxon>
        <taxon>Coccomyxaceae</taxon>
        <taxon>Coccomyxa</taxon>
    </lineage>
</organism>
<dbReference type="GO" id="GO:0008379">
    <property type="term" value="F:thioredoxin peroxidase activity"/>
    <property type="evidence" value="ECO:0007669"/>
    <property type="project" value="TreeGrafter"/>
</dbReference>
<evidence type="ECO:0000256" key="11">
    <source>
        <dbReference type="ARBA" id="ARBA00023157"/>
    </source>
</evidence>
<evidence type="ECO:0000256" key="1">
    <source>
        <dbReference type="ARBA" id="ARBA00004456"/>
    </source>
</evidence>
<keyword evidence="4" id="KW-0150">Chloroplast</keyword>
<dbReference type="EMBL" id="CAUYUE010000013">
    <property type="protein sequence ID" value="CAK0786007.1"/>
    <property type="molecule type" value="Genomic_DNA"/>
</dbReference>
<evidence type="ECO:0000259" key="18">
    <source>
        <dbReference type="PROSITE" id="PS51352"/>
    </source>
</evidence>
<evidence type="ECO:0000313" key="19">
    <source>
        <dbReference type="EMBL" id="CAK0786007.1"/>
    </source>
</evidence>
<keyword evidence="9" id="KW-0560">Oxidoreductase</keyword>
<evidence type="ECO:0000313" key="20">
    <source>
        <dbReference type="Proteomes" id="UP001314263"/>
    </source>
</evidence>
<evidence type="ECO:0000256" key="8">
    <source>
        <dbReference type="ARBA" id="ARBA00022946"/>
    </source>
</evidence>
<dbReference type="PANTHER" id="PTHR42801:SF4">
    <property type="entry name" value="AHPC_TSA FAMILY PROTEIN"/>
    <property type="match status" value="1"/>
</dbReference>
<dbReference type="GO" id="GO:0009543">
    <property type="term" value="C:chloroplast thylakoid lumen"/>
    <property type="evidence" value="ECO:0007669"/>
    <property type="project" value="UniProtKB-SubCell"/>
</dbReference>
<evidence type="ECO:0000256" key="9">
    <source>
        <dbReference type="ARBA" id="ARBA00023002"/>
    </source>
</evidence>
<dbReference type="PIRSF" id="PIRSF000239">
    <property type="entry name" value="AHPC"/>
    <property type="match status" value="1"/>
</dbReference>
<evidence type="ECO:0000256" key="10">
    <source>
        <dbReference type="ARBA" id="ARBA00023078"/>
    </source>
</evidence>
<dbReference type="Pfam" id="PF00578">
    <property type="entry name" value="AhpC-TSA"/>
    <property type="match status" value="1"/>
</dbReference>
<dbReference type="Gene3D" id="3.40.30.10">
    <property type="entry name" value="Glutaredoxin"/>
    <property type="match status" value="1"/>
</dbReference>
<evidence type="ECO:0000256" key="15">
    <source>
        <dbReference type="ARBA" id="ARBA00042163"/>
    </source>
</evidence>
<evidence type="ECO:0000256" key="13">
    <source>
        <dbReference type="ARBA" id="ARBA00032824"/>
    </source>
</evidence>
<dbReference type="Proteomes" id="UP001314263">
    <property type="component" value="Unassembled WGS sequence"/>
</dbReference>
<dbReference type="InterPro" id="IPR000866">
    <property type="entry name" value="AhpC/TSA"/>
</dbReference>
<keyword evidence="20" id="KW-1185">Reference proteome</keyword>
<evidence type="ECO:0000256" key="14">
    <source>
        <dbReference type="ARBA" id="ARBA00038489"/>
    </source>
</evidence>
<name>A0AAV1IH42_9CHLO</name>
<dbReference type="GO" id="GO:0045454">
    <property type="term" value="P:cell redox homeostasis"/>
    <property type="evidence" value="ECO:0007669"/>
    <property type="project" value="TreeGrafter"/>
</dbReference>
<dbReference type="FunFam" id="3.40.30.10:FF:000122">
    <property type="entry name" value="Peroxiredoxin Q chloroplastic"/>
    <property type="match status" value="1"/>
</dbReference>
<sequence>MTVKVGDDITQSPIYTRKLQTHDGKSISLQDLKGKVVVLFFYPKASTPGCTKEACRFRDEFATFQDTGAQVMGISSDAPEANAAFAKAQRLPFPLLSDTGSEVRKALGVKGDLFGLVPGRQTFIFDKEGKVAMVFRSQLNAEKHISEAQEVIKTLK</sequence>
<dbReference type="InterPro" id="IPR050924">
    <property type="entry name" value="Peroxiredoxin_BCP/PrxQ"/>
</dbReference>
<dbReference type="AlphaFoldDB" id="A0AAV1IH42"/>
<evidence type="ECO:0000256" key="16">
    <source>
        <dbReference type="ARBA" id="ARBA00049091"/>
    </source>
</evidence>
<evidence type="ECO:0000256" key="2">
    <source>
        <dbReference type="ARBA" id="ARBA00011245"/>
    </source>
</evidence>
<keyword evidence="11" id="KW-1015">Disulfide bond</keyword>
<evidence type="ECO:0000256" key="12">
    <source>
        <dbReference type="ARBA" id="ARBA00023284"/>
    </source>
</evidence>
<keyword evidence="8" id="KW-0809">Transit peptide</keyword>
<gene>
    <name evidence="19" type="ORF">CVIRNUC_009220</name>
</gene>
<protein>
    <recommendedName>
        <fullName evidence="3">thioredoxin-dependent peroxiredoxin</fullName>
        <ecNumber evidence="3">1.11.1.24</ecNumber>
    </recommendedName>
    <alternativeName>
        <fullName evidence="13">Thioredoxin peroxidase</fullName>
    </alternativeName>
    <alternativeName>
        <fullName evidence="15">Thioredoxin-dependent peroxiredoxin Q</fullName>
    </alternativeName>
</protein>
<comment type="catalytic activity">
    <reaction evidence="16">
        <text>a hydroperoxide + [thioredoxin]-dithiol = an alcohol + [thioredoxin]-disulfide + H2O</text>
        <dbReference type="Rhea" id="RHEA:62620"/>
        <dbReference type="Rhea" id="RHEA-COMP:10698"/>
        <dbReference type="Rhea" id="RHEA-COMP:10700"/>
        <dbReference type="ChEBI" id="CHEBI:15377"/>
        <dbReference type="ChEBI" id="CHEBI:29950"/>
        <dbReference type="ChEBI" id="CHEBI:30879"/>
        <dbReference type="ChEBI" id="CHEBI:35924"/>
        <dbReference type="ChEBI" id="CHEBI:50058"/>
        <dbReference type="EC" id="1.11.1.24"/>
    </reaction>
</comment>
<keyword evidence="12" id="KW-0676">Redox-active center</keyword>
<evidence type="ECO:0000256" key="17">
    <source>
        <dbReference type="PIRSR" id="PIRSR000239-1"/>
    </source>
</evidence>
<feature type="active site" description="Cysteine sulfenic acid (-SOH) intermediate; for peroxidase activity" evidence="17">
    <location>
        <position position="50"/>
    </location>
</feature>
<feature type="domain" description="Thioredoxin" evidence="18">
    <location>
        <begin position="8"/>
        <end position="156"/>
    </location>
</feature>
<dbReference type="CDD" id="cd03017">
    <property type="entry name" value="PRX_BCP"/>
    <property type="match status" value="1"/>
</dbReference>
<dbReference type="InterPro" id="IPR013766">
    <property type="entry name" value="Thioredoxin_domain"/>
</dbReference>
<keyword evidence="10" id="KW-0793">Thylakoid</keyword>
<comment type="caution">
    <text evidence="19">The sequence shown here is derived from an EMBL/GenBank/DDBJ whole genome shotgun (WGS) entry which is preliminary data.</text>
</comment>
<dbReference type="PANTHER" id="PTHR42801">
    <property type="entry name" value="THIOREDOXIN-DEPENDENT PEROXIDE REDUCTASE"/>
    <property type="match status" value="1"/>
</dbReference>
<evidence type="ECO:0000256" key="4">
    <source>
        <dbReference type="ARBA" id="ARBA00022528"/>
    </source>
</evidence>
<accession>A0AAV1IH42</accession>
<keyword evidence="5" id="KW-0575">Peroxidase</keyword>
<dbReference type="InterPro" id="IPR036249">
    <property type="entry name" value="Thioredoxin-like_sf"/>
</dbReference>